<dbReference type="InterPro" id="IPR056393">
    <property type="entry name" value="AprA-like_MT2"/>
</dbReference>
<dbReference type="Pfam" id="PF23525">
    <property type="entry name" value="Methyltransf_36"/>
    <property type="match status" value="1"/>
</dbReference>
<evidence type="ECO:0000313" key="4">
    <source>
        <dbReference type="EMBL" id="CAK9076422.1"/>
    </source>
</evidence>
<keyword evidence="2" id="KW-1133">Transmembrane helix</keyword>
<sequence>MSMTLHVSLLSGTSTSLRVFPYWRLSDVKRAAGRVLEVRVDQLTAKGQLLVGEGTSISEVGLEDGDWVTATARGARLYSHRSAGLFALVKSDGTLVAWGGAAADECRRRPLRSVASVVLGARALAALLADGRVACFGDADWGGDCSAVQDELVEVSCVVASGAAFAALRADGSIVTWGSSGHGGRSDHVRLELQDVQYLRANDAAFCAVRGDRTPVTWGDGGAGGRLAEGVRERLRHNIQEVVASSRAFGAILLDGSLVAWGDPDWGGSAPELSGVVRLVPGRGFAAVLADGTATSFGPCNMGGDCSMVAERLRGVRSIVASGRAYAALLEEGNVVSWGDPQWGGDSSKVEAELLGVQSLASTGSAFGALREDGTVITWGDPERGGDSREVQALLFDVHQLFATSSAFCALRADGRCVTWGAAAGGGQAPEWLQGAAGVVEVAESWRDSRRFHVGGAFLDVGGQKVDAKTTRDAATLQRRRRSAEARTKGQRSCEIDRLIARHVAIFHNAFWFKVTLNLSALCRHRGFQICAAPIHRYTDIPPALDIGVSAPHRYPPRPGYRRVGAAPISPQTRISAYRRRTDIPPDPDIGVSAPHRYPPRPDIGVSAYRSIGGSPNEGATELRAKDWLVPRFASSGLTSVPEVHAGLAGASLRWQMPVGLAAICVLGAQRRRVARAAEETKKKTRSIAKETLARLRSRSPRTTPKGQAKKKMPPAPDPYELDEEGRKIFPWPKSFAEIVQTACFSTMNLIMEGETRIEVCFPPLPLADLDWNICDLTETRVVDSNIQHAIAFAKLMIKDKRSFPQLNAEETQKKAMDGAPLQEPDKIKGLLERRFKKKPDGDLGRTDLPARGAARRFQLREGPALCVLRGKDGELYVTEDAVPPLRQPLTGHGCVLDGRLLRAQCRVFGTKFDLRNGEVMGPWCPLESSPLLLVLLLRLLLLLLRLLWAPGTERKLRSFRSRWHQGKLEVELKPSGRRDRESFVFAFARWLFVPSTELRPWKNVEVDLQVQVLKDLPDTQELKISVVPKRATSSELGRAFLRLPKSPVAQPQMAQLARELFALPKLKDSEARCAVWVAQYVLPEARGLGLDQKMYDMTDPTAGSHLSGAPLPLGLSEGHANERDQRGPGLSKILEILHERGFHFLLLMVDGRSEELRAQLYAWAPKTGCGAHYELQGFVKIAEPNAMGLQRAMLRHLRGGGICAAPGTSAEEEASGPVVEAARHGVDVAKNAFFLAHCYVCLPLLIEFVKMVPRLRKGHSLDGLAKQGPGQVLLRAMTVLGYVEASGDRLQLVECQELKAWETLLSEDLLELYEVKLPFDLSAPQPFLSLLKKLPSVSALQGEAGSLQVFLRAALLTPLAVSVVSAESAAEVRRGPVPCSRELDPWLDGTLSVKALSLQRCQTLLVAASYAPMLGQFRHILHEDPSWAFAETVTGVEERHVDRVLNVLGSGLQHKAFFRDLLELLRPLFSGPLEQQPCYVADTGCGDGSLLWQIYEFVCSETIRGKHLKDHPLTMIGIDLNTAALGAAARTLREVPHQLLEADIGQPGRLVRELEHRGIDARRVLHVRSFLDHDRPFQRPERPILPGRRRGVEGHLEGEAYCVQIEAVLGDQAVRLSLTMELAQGEQKVSDSCQALKRSMEAVVGGIKKKRRMLDDVLEERLKLSCSADGKDEKATAKGSDVLKLNVGGDSAFQTRRDTLTAIEGSRLSQMFGGRWDKVLPKDKSGRFFLDRIRSSSGLCSLGWLMSSELRQDHLKKPSPQSNRCRKSFALAFWICAASCVHVMIWRVRARKRGRGYSSFLGNTRGFEGSLGFYYQRG</sequence>
<feature type="region of interest" description="Disordered" evidence="1">
    <location>
        <begin position="678"/>
        <end position="721"/>
    </location>
</feature>
<evidence type="ECO:0000256" key="1">
    <source>
        <dbReference type="SAM" id="MobiDB-lite"/>
    </source>
</evidence>
<reference evidence="4 5" key="1">
    <citation type="submission" date="2024-02" db="EMBL/GenBank/DDBJ databases">
        <authorList>
            <person name="Chen Y."/>
            <person name="Shah S."/>
            <person name="Dougan E. K."/>
            <person name="Thang M."/>
            <person name="Chan C."/>
        </authorList>
    </citation>
    <scope>NUCLEOTIDE SEQUENCE [LARGE SCALE GENOMIC DNA]</scope>
</reference>
<dbReference type="EMBL" id="CAXAMM010036891">
    <property type="protein sequence ID" value="CAK9076422.1"/>
    <property type="molecule type" value="Genomic_DNA"/>
</dbReference>
<dbReference type="Gene3D" id="2.130.10.30">
    <property type="entry name" value="Regulator of chromosome condensation 1/beta-lactamase-inhibitor protein II"/>
    <property type="match status" value="2"/>
</dbReference>
<proteinExistence type="predicted"/>
<dbReference type="InterPro" id="IPR011333">
    <property type="entry name" value="SKP1/BTB/POZ_sf"/>
</dbReference>
<feature type="compositionally biased region" description="Basic and acidic residues" evidence="1">
    <location>
        <begin position="678"/>
        <end position="694"/>
    </location>
</feature>
<dbReference type="SUPFAM" id="SSF50985">
    <property type="entry name" value="RCC1/BLIP-II"/>
    <property type="match status" value="1"/>
</dbReference>
<evidence type="ECO:0000259" key="3">
    <source>
        <dbReference type="Pfam" id="PF23525"/>
    </source>
</evidence>
<dbReference type="SUPFAM" id="SSF50022">
    <property type="entry name" value="ISP domain"/>
    <property type="match status" value="1"/>
</dbReference>
<feature type="domain" description="AprA-like MT2-like" evidence="3">
    <location>
        <begin position="1439"/>
        <end position="1585"/>
    </location>
</feature>
<dbReference type="Proteomes" id="UP001642464">
    <property type="component" value="Unassembled WGS sequence"/>
</dbReference>
<dbReference type="PANTHER" id="PTHR45982">
    <property type="entry name" value="REGULATOR OF CHROMOSOME CONDENSATION"/>
    <property type="match status" value="1"/>
</dbReference>
<dbReference type="PANTHER" id="PTHR45982:SF1">
    <property type="entry name" value="REGULATOR OF CHROMOSOME CONDENSATION"/>
    <property type="match status" value="1"/>
</dbReference>
<dbReference type="InterPro" id="IPR051553">
    <property type="entry name" value="Ran_GTPase-activating"/>
</dbReference>
<accession>A0ABP0PK69</accession>
<dbReference type="InterPro" id="IPR009091">
    <property type="entry name" value="RCC1/BLIP-II"/>
</dbReference>
<feature type="transmembrane region" description="Helical" evidence="2">
    <location>
        <begin position="1770"/>
        <end position="1789"/>
    </location>
</feature>
<keyword evidence="5" id="KW-1185">Reference proteome</keyword>
<evidence type="ECO:0000313" key="5">
    <source>
        <dbReference type="Proteomes" id="UP001642464"/>
    </source>
</evidence>
<name>A0ABP0PK69_9DINO</name>
<dbReference type="InterPro" id="IPR036922">
    <property type="entry name" value="Rieske_2Fe-2S_sf"/>
</dbReference>
<organism evidence="4 5">
    <name type="scientific">Durusdinium trenchii</name>
    <dbReference type="NCBI Taxonomy" id="1381693"/>
    <lineage>
        <taxon>Eukaryota</taxon>
        <taxon>Sar</taxon>
        <taxon>Alveolata</taxon>
        <taxon>Dinophyceae</taxon>
        <taxon>Suessiales</taxon>
        <taxon>Symbiodiniaceae</taxon>
        <taxon>Durusdinium</taxon>
    </lineage>
</organism>
<comment type="caution">
    <text evidence="4">The sequence shown here is derived from an EMBL/GenBank/DDBJ whole genome shotgun (WGS) entry which is preliminary data.</text>
</comment>
<keyword evidence="2" id="KW-0812">Transmembrane</keyword>
<gene>
    <name evidence="4" type="ORF">SCF082_LOCUS36847</name>
</gene>
<dbReference type="Gene3D" id="3.30.710.10">
    <property type="entry name" value="Potassium Channel Kv1.1, Chain A"/>
    <property type="match status" value="1"/>
</dbReference>
<protein>
    <submittedName>
        <fullName evidence="4">Copia protein</fullName>
    </submittedName>
</protein>
<dbReference type="SUPFAM" id="SSF54695">
    <property type="entry name" value="POZ domain"/>
    <property type="match status" value="1"/>
</dbReference>
<keyword evidence="2" id="KW-0472">Membrane</keyword>
<evidence type="ECO:0000256" key="2">
    <source>
        <dbReference type="SAM" id="Phobius"/>
    </source>
</evidence>